<comment type="subcellular location">
    <subcellularLocation>
        <location evidence="1">Membrane</location>
        <topology evidence="1">Multi-pass membrane protein</topology>
    </subcellularLocation>
</comment>
<feature type="transmembrane region" description="Helical" evidence="8">
    <location>
        <begin position="235"/>
        <end position="256"/>
    </location>
</feature>
<feature type="transmembrane region" description="Helical" evidence="8">
    <location>
        <begin position="205"/>
        <end position="223"/>
    </location>
</feature>
<evidence type="ECO:0000256" key="4">
    <source>
        <dbReference type="ARBA" id="ARBA00022544"/>
    </source>
</evidence>
<gene>
    <name evidence="9" type="ORF">BAG01nite_47380</name>
    <name evidence="10" type="ORF">EB820_22140</name>
</gene>
<keyword evidence="12" id="KW-1185">Reference proteome</keyword>
<dbReference type="PANTHER" id="PTHR34975:SF2">
    <property type="entry name" value="SPORE GERMINATION PROTEIN A2"/>
    <property type="match status" value="1"/>
</dbReference>
<feature type="transmembrane region" description="Helical" evidence="8">
    <location>
        <begin position="117"/>
        <end position="134"/>
    </location>
</feature>
<name>A0A3M8AFQ3_9BACL</name>
<dbReference type="Proteomes" id="UP000276178">
    <property type="component" value="Unassembled WGS sequence"/>
</dbReference>
<evidence type="ECO:0000256" key="1">
    <source>
        <dbReference type="ARBA" id="ARBA00004141"/>
    </source>
</evidence>
<comment type="caution">
    <text evidence="10">The sequence shown here is derived from an EMBL/GenBank/DDBJ whole genome shotgun (WGS) entry which is preliminary data.</text>
</comment>
<evidence type="ECO:0000256" key="8">
    <source>
        <dbReference type="SAM" id="Phobius"/>
    </source>
</evidence>
<keyword evidence="6 8" id="KW-1133">Transmembrane helix</keyword>
<dbReference type="OrthoDB" id="2078716at2"/>
<reference evidence="10 11" key="1">
    <citation type="submission" date="2018-10" db="EMBL/GenBank/DDBJ databases">
        <title>Phylogenomics of Brevibacillus.</title>
        <authorList>
            <person name="Dunlap C."/>
        </authorList>
    </citation>
    <scope>NUCLEOTIDE SEQUENCE [LARGE SCALE GENOMIC DNA]</scope>
    <source>
        <strain evidence="10 11">NRRL NRS 1219</strain>
    </source>
</reference>
<dbReference type="Proteomes" id="UP000317180">
    <property type="component" value="Unassembled WGS sequence"/>
</dbReference>
<proteinExistence type="inferred from homology"/>
<feature type="transmembrane region" description="Helical" evidence="8">
    <location>
        <begin position="140"/>
        <end position="164"/>
    </location>
</feature>
<evidence type="ECO:0000256" key="3">
    <source>
        <dbReference type="ARBA" id="ARBA00022448"/>
    </source>
</evidence>
<dbReference type="GO" id="GO:0009847">
    <property type="term" value="P:spore germination"/>
    <property type="evidence" value="ECO:0007669"/>
    <property type="project" value="InterPro"/>
</dbReference>
<dbReference type="AlphaFoldDB" id="A0A3M8AFQ3"/>
<sequence length="265" mass="29894">MLSNVTISNRQMMIITALFCIGTTILVAPSTLAADAKQDAWICAILGNVVGYGLAWLYIAVGLLYPNQNLLEINERVLGKWLGWAVSLLFLFTMLLASSQVLFYIGNFLITHMFPETPIIALHILFLLVVMLAMRLGLEAFARCIELFTPLLLLLFCSLIFFLCSNMEFENVQPILEASGNGIMRGTMSFVSMVQVFRLRTYKPLILPQAFLVVVFSLIVYPNTAYMNQWDVDAWLPYSLIFGLFYPLLLLIVGLIRKKRGRDSS</sequence>
<evidence type="ECO:0000313" key="10">
    <source>
        <dbReference type="EMBL" id="RNB50046.1"/>
    </source>
</evidence>
<keyword evidence="7 8" id="KW-0472">Membrane</keyword>
<protein>
    <submittedName>
        <fullName evidence="10">Spore gernimation protein</fullName>
    </submittedName>
</protein>
<evidence type="ECO:0000313" key="12">
    <source>
        <dbReference type="Proteomes" id="UP000317180"/>
    </source>
</evidence>
<accession>A0A3M8AFQ3</accession>
<evidence type="ECO:0000256" key="6">
    <source>
        <dbReference type="ARBA" id="ARBA00022989"/>
    </source>
</evidence>
<keyword evidence="5 8" id="KW-0812">Transmembrane</keyword>
<dbReference type="EMBL" id="RHHN01000075">
    <property type="protein sequence ID" value="RNB50046.1"/>
    <property type="molecule type" value="Genomic_DNA"/>
</dbReference>
<reference evidence="9 12" key="2">
    <citation type="submission" date="2019-06" db="EMBL/GenBank/DDBJ databases">
        <title>Whole genome shotgun sequence of Brevibacillus agri NBRC 15538.</title>
        <authorList>
            <person name="Hosoyama A."/>
            <person name="Uohara A."/>
            <person name="Ohji S."/>
            <person name="Ichikawa N."/>
        </authorList>
    </citation>
    <scope>NUCLEOTIDE SEQUENCE [LARGE SCALE GENOMIC DNA]</scope>
    <source>
        <strain evidence="9 12">NBRC 15538</strain>
    </source>
</reference>
<comment type="similarity">
    <text evidence="2">Belongs to the amino acid-polyamine-organocation (APC) superfamily. Spore germination protein (SGP) (TC 2.A.3.9) family.</text>
</comment>
<evidence type="ECO:0000256" key="2">
    <source>
        <dbReference type="ARBA" id="ARBA00007998"/>
    </source>
</evidence>
<evidence type="ECO:0000313" key="11">
    <source>
        <dbReference type="Proteomes" id="UP000276178"/>
    </source>
</evidence>
<evidence type="ECO:0000256" key="5">
    <source>
        <dbReference type="ARBA" id="ARBA00022692"/>
    </source>
</evidence>
<feature type="transmembrane region" description="Helical" evidence="8">
    <location>
        <begin position="40"/>
        <end position="61"/>
    </location>
</feature>
<dbReference type="PANTHER" id="PTHR34975">
    <property type="entry name" value="SPORE GERMINATION PROTEIN A2"/>
    <property type="match status" value="1"/>
</dbReference>
<keyword evidence="3" id="KW-0813">Transport</keyword>
<feature type="transmembrane region" description="Helical" evidence="8">
    <location>
        <begin position="12"/>
        <end position="33"/>
    </location>
</feature>
<dbReference type="Pfam" id="PF03845">
    <property type="entry name" value="Spore_permease"/>
    <property type="match status" value="1"/>
</dbReference>
<keyword evidence="4" id="KW-0309">Germination</keyword>
<dbReference type="InterPro" id="IPR004761">
    <property type="entry name" value="Spore_GerAB"/>
</dbReference>
<dbReference type="Gene3D" id="1.20.1740.10">
    <property type="entry name" value="Amino acid/polyamine transporter I"/>
    <property type="match status" value="1"/>
</dbReference>
<organism evidence="10 11">
    <name type="scientific">Brevibacillus agri</name>
    <dbReference type="NCBI Taxonomy" id="51101"/>
    <lineage>
        <taxon>Bacteria</taxon>
        <taxon>Bacillati</taxon>
        <taxon>Bacillota</taxon>
        <taxon>Bacilli</taxon>
        <taxon>Bacillales</taxon>
        <taxon>Paenibacillaceae</taxon>
        <taxon>Brevibacillus</taxon>
    </lineage>
</organism>
<dbReference type="EMBL" id="BJOD01000085">
    <property type="protein sequence ID" value="GED28636.1"/>
    <property type="molecule type" value="Genomic_DNA"/>
</dbReference>
<dbReference type="GO" id="GO:0016020">
    <property type="term" value="C:membrane"/>
    <property type="evidence" value="ECO:0007669"/>
    <property type="project" value="UniProtKB-SubCell"/>
</dbReference>
<dbReference type="RefSeq" id="WP_122953370.1">
    <property type="nucleotide sequence ID" value="NZ_BJOD01000085.1"/>
</dbReference>
<dbReference type="GeneID" id="82812950"/>
<evidence type="ECO:0000313" key="9">
    <source>
        <dbReference type="EMBL" id="GED28636.1"/>
    </source>
</evidence>
<evidence type="ECO:0000256" key="7">
    <source>
        <dbReference type="ARBA" id="ARBA00023136"/>
    </source>
</evidence>
<feature type="transmembrane region" description="Helical" evidence="8">
    <location>
        <begin position="81"/>
        <end position="105"/>
    </location>
</feature>